<dbReference type="Gene3D" id="1.10.760.10">
    <property type="entry name" value="Cytochrome c-like domain"/>
    <property type="match status" value="1"/>
</dbReference>
<dbReference type="PRINTS" id="PR00607">
    <property type="entry name" value="CYTCHROMECIE"/>
</dbReference>
<dbReference type="PROSITE" id="PS51007">
    <property type="entry name" value="CYTC"/>
    <property type="match status" value="1"/>
</dbReference>
<keyword evidence="1" id="KW-0813">Transport</keyword>
<evidence type="ECO:0000256" key="5">
    <source>
        <dbReference type="ARBA" id="ARBA00023004"/>
    </source>
</evidence>
<evidence type="ECO:0000256" key="4">
    <source>
        <dbReference type="ARBA" id="ARBA00022982"/>
    </source>
</evidence>
<feature type="domain" description="Cytochrome c" evidence="8">
    <location>
        <begin position="36"/>
        <end position="116"/>
    </location>
</feature>
<dbReference type="PROSITE" id="PS51257">
    <property type="entry name" value="PROKAR_LIPOPROTEIN"/>
    <property type="match status" value="1"/>
</dbReference>
<evidence type="ECO:0000313" key="10">
    <source>
        <dbReference type="Proteomes" id="UP001246372"/>
    </source>
</evidence>
<dbReference type="Proteomes" id="UP001246372">
    <property type="component" value="Unassembled WGS sequence"/>
</dbReference>
<accession>A0ABU3PEA2</accession>
<evidence type="ECO:0000256" key="3">
    <source>
        <dbReference type="ARBA" id="ARBA00022723"/>
    </source>
</evidence>
<dbReference type="Pfam" id="PF13442">
    <property type="entry name" value="Cytochrome_CBB3"/>
    <property type="match status" value="1"/>
</dbReference>
<keyword evidence="5 6" id="KW-0408">Iron</keyword>
<keyword evidence="10" id="KW-1185">Reference proteome</keyword>
<evidence type="ECO:0000256" key="2">
    <source>
        <dbReference type="ARBA" id="ARBA00022617"/>
    </source>
</evidence>
<evidence type="ECO:0000256" key="1">
    <source>
        <dbReference type="ARBA" id="ARBA00022448"/>
    </source>
</evidence>
<feature type="chain" id="PRO_5046000465" evidence="7">
    <location>
        <begin position="25"/>
        <end position="120"/>
    </location>
</feature>
<feature type="signal peptide" evidence="7">
    <location>
        <begin position="1"/>
        <end position="24"/>
    </location>
</feature>
<proteinExistence type="predicted"/>
<evidence type="ECO:0000256" key="7">
    <source>
        <dbReference type="SAM" id="SignalP"/>
    </source>
</evidence>
<keyword evidence="2 6" id="KW-0349">Heme</keyword>
<dbReference type="RefSeq" id="WP_315651464.1">
    <property type="nucleotide sequence ID" value="NZ_JAVXZY010000006.1"/>
</dbReference>
<gene>
    <name evidence="9" type="ORF">RQP53_15425</name>
</gene>
<name>A0ABU3PEA2_9BURK</name>
<dbReference type="PANTHER" id="PTHR40942:SF4">
    <property type="entry name" value="CYTOCHROME C5"/>
    <property type="match status" value="1"/>
</dbReference>
<evidence type="ECO:0000256" key="6">
    <source>
        <dbReference type="PROSITE-ProRule" id="PRU00433"/>
    </source>
</evidence>
<keyword evidence="3 6" id="KW-0479">Metal-binding</keyword>
<dbReference type="InterPro" id="IPR009056">
    <property type="entry name" value="Cyt_c-like_dom"/>
</dbReference>
<sequence length="120" mass="12201">MKLPLLLGLALCSAVLLVACGRPAAPDPALAERARPADAALAAVYERSCYNCHARAGSGAPLTGDAAGWSPRLAKGRAALLASVQNGLGGMPAQGLCPDCSEAQFSALIDFISSHQETAR</sequence>
<keyword evidence="7" id="KW-0732">Signal</keyword>
<evidence type="ECO:0000259" key="8">
    <source>
        <dbReference type="PROSITE" id="PS51007"/>
    </source>
</evidence>
<keyword evidence="4" id="KW-0249">Electron transport</keyword>
<dbReference type="EMBL" id="JAVXZY010000006">
    <property type="protein sequence ID" value="MDT9000665.1"/>
    <property type="molecule type" value="Genomic_DNA"/>
</dbReference>
<evidence type="ECO:0000313" key="9">
    <source>
        <dbReference type="EMBL" id="MDT9000665.1"/>
    </source>
</evidence>
<organism evidence="9 10">
    <name type="scientific">Roseateles aquae</name>
    <dbReference type="NCBI Taxonomy" id="3077235"/>
    <lineage>
        <taxon>Bacteria</taxon>
        <taxon>Pseudomonadati</taxon>
        <taxon>Pseudomonadota</taxon>
        <taxon>Betaproteobacteria</taxon>
        <taxon>Burkholderiales</taxon>
        <taxon>Sphaerotilaceae</taxon>
        <taxon>Roseateles</taxon>
    </lineage>
</organism>
<reference evidence="9" key="1">
    <citation type="submission" date="2023-09" db="EMBL/GenBank/DDBJ databases">
        <title>Paucibacter sp. APW11 Genome sequencing and assembly.</title>
        <authorList>
            <person name="Kim I."/>
        </authorList>
    </citation>
    <scope>NUCLEOTIDE SEQUENCE</scope>
    <source>
        <strain evidence="9">APW11</strain>
    </source>
</reference>
<dbReference type="InterPro" id="IPR002323">
    <property type="entry name" value="Cyt_CIE"/>
</dbReference>
<comment type="caution">
    <text evidence="9">The sequence shown here is derived from an EMBL/GenBank/DDBJ whole genome shotgun (WGS) entry which is preliminary data.</text>
</comment>
<dbReference type="InterPro" id="IPR036909">
    <property type="entry name" value="Cyt_c-like_dom_sf"/>
</dbReference>
<protein>
    <submittedName>
        <fullName evidence="9">C-type cytochrome</fullName>
    </submittedName>
</protein>
<dbReference type="PANTHER" id="PTHR40942">
    <property type="match status" value="1"/>
</dbReference>
<dbReference type="SUPFAM" id="SSF46626">
    <property type="entry name" value="Cytochrome c"/>
    <property type="match status" value="1"/>
</dbReference>